<organism evidence="1 2">
    <name type="scientific">Hyunsoonleella aestuarii</name>
    <dbReference type="NCBI Taxonomy" id="912802"/>
    <lineage>
        <taxon>Bacteria</taxon>
        <taxon>Pseudomonadati</taxon>
        <taxon>Bacteroidota</taxon>
        <taxon>Flavobacteriia</taxon>
        <taxon>Flavobacteriales</taxon>
        <taxon>Flavobacteriaceae</taxon>
    </lineage>
</organism>
<evidence type="ECO:0000313" key="1">
    <source>
        <dbReference type="EMBL" id="GAA4270143.1"/>
    </source>
</evidence>
<evidence type="ECO:0000313" key="2">
    <source>
        <dbReference type="Proteomes" id="UP001500027"/>
    </source>
</evidence>
<sequence>MDDKRLVTALVDNFYFDEIRADIKNEPRDNSYYYYFSIDGDLPRGLEFFIDYRSVIIEGTPLETGIYNFTIRLSVEQANDYYEECENQLNDCDGLCDDTTLQRYRLVVQ</sequence>
<gene>
    <name evidence="1" type="ORF">GCM10022257_22440</name>
</gene>
<comment type="caution">
    <text evidence="1">The sequence shown here is derived from an EMBL/GenBank/DDBJ whole genome shotgun (WGS) entry which is preliminary data.</text>
</comment>
<keyword evidence="2" id="KW-1185">Reference proteome</keyword>
<proteinExistence type="predicted"/>
<dbReference type="EMBL" id="BAABAV010000002">
    <property type="protein sequence ID" value="GAA4270143.1"/>
    <property type="molecule type" value="Genomic_DNA"/>
</dbReference>
<protein>
    <submittedName>
        <fullName evidence="1">Uncharacterized protein</fullName>
    </submittedName>
</protein>
<reference evidence="2" key="1">
    <citation type="journal article" date="2019" name="Int. J. Syst. Evol. Microbiol.">
        <title>The Global Catalogue of Microorganisms (GCM) 10K type strain sequencing project: providing services to taxonomists for standard genome sequencing and annotation.</title>
        <authorList>
            <consortium name="The Broad Institute Genomics Platform"/>
            <consortium name="The Broad Institute Genome Sequencing Center for Infectious Disease"/>
            <person name="Wu L."/>
            <person name="Ma J."/>
        </authorList>
    </citation>
    <scope>NUCLEOTIDE SEQUENCE [LARGE SCALE GENOMIC DNA]</scope>
    <source>
        <strain evidence="2">JCM 17452</strain>
    </source>
</reference>
<name>A0ABP8ED27_9FLAO</name>
<accession>A0ABP8ED27</accession>
<dbReference type="Proteomes" id="UP001500027">
    <property type="component" value="Unassembled WGS sequence"/>
</dbReference>